<evidence type="ECO:0000256" key="6">
    <source>
        <dbReference type="ARBA" id="ARBA00022989"/>
    </source>
</evidence>
<dbReference type="CDD" id="cd00038">
    <property type="entry name" value="CAP_ED"/>
    <property type="match status" value="1"/>
</dbReference>
<dbReference type="Pfam" id="PF24179">
    <property type="entry name" value="NTE_Ploop"/>
    <property type="match status" value="1"/>
</dbReference>
<keyword evidence="8" id="KW-0472">Membrane</keyword>
<dbReference type="PRINTS" id="PR00103">
    <property type="entry name" value="CAMPKINASE"/>
</dbReference>
<dbReference type="GO" id="GO:0016020">
    <property type="term" value="C:membrane"/>
    <property type="evidence" value="ECO:0007669"/>
    <property type="project" value="UniProtKB-SubCell"/>
</dbReference>
<dbReference type="GO" id="GO:0006508">
    <property type="term" value="P:proteolysis"/>
    <property type="evidence" value="ECO:0007669"/>
    <property type="project" value="UniProtKB-KW"/>
</dbReference>
<name>A0A3B0RGY2_9ZZZZ</name>
<dbReference type="GO" id="GO:0016042">
    <property type="term" value="P:lipid catabolic process"/>
    <property type="evidence" value="ECO:0007669"/>
    <property type="project" value="UniProtKB-KW"/>
</dbReference>
<dbReference type="Gene3D" id="2.60.120.10">
    <property type="entry name" value="Jelly Rolls"/>
    <property type="match status" value="1"/>
</dbReference>
<keyword evidence="7" id="KW-0443">Lipid metabolism</keyword>
<dbReference type="SUPFAM" id="SSF52151">
    <property type="entry name" value="FabD/lysophospholipase-like"/>
    <property type="match status" value="1"/>
</dbReference>
<evidence type="ECO:0000259" key="9">
    <source>
        <dbReference type="PROSITE" id="PS50042"/>
    </source>
</evidence>
<dbReference type="PANTHER" id="PTHR14226:SF29">
    <property type="entry name" value="NEUROPATHY TARGET ESTERASE SWS"/>
    <property type="match status" value="1"/>
</dbReference>
<evidence type="ECO:0000256" key="8">
    <source>
        <dbReference type="ARBA" id="ARBA00023136"/>
    </source>
</evidence>
<dbReference type="InterPro" id="IPR018490">
    <property type="entry name" value="cNMP-bd_dom_sf"/>
</dbReference>
<dbReference type="InterPro" id="IPR018488">
    <property type="entry name" value="cNMP-bd_CS"/>
</dbReference>
<dbReference type="PROSITE" id="PS00889">
    <property type="entry name" value="CNMP_BINDING_2"/>
    <property type="match status" value="1"/>
</dbReference>
<dbReference type="PANTHER" id="PTHR14226">
    <property type="entry name" value="NEUROPATHY TARGET ESTERASE/SWISS CHEESE D.MELANOGASTER"/>
    <property type="match status" value="1"/>
</dbReference>
<dbReference type="InterPro" id="IPR016035">
    <property type="entry name" value="Acyl_Trfase/lysoPLipase"/>
</dbReference>
<dbReference type="AlphaFoldDB" id="A0A3B0RGY2"/>
<comment type="similarity">
    <text evidence="2">Belongs to the NTE family.</text>
</comment>
<dbReference type="PROSITE" id="PS51635">
    <property type="entry name" value="PNPLA"/>
    <property type="match status" value="1"/>
</dbReference>
<evidence type="ECO:0000256" key="1">
    <source>
        <dbReference type="ARBA" id="ARBA00004370"/>
    </source>
</evidence>
<dbReference type="InterPro" id="IPR014710">
    <property type="entry name" value="RmlC-like_jellyroll"/>
</dbReference>
<keyword evidence="5" id="KW-0442">Lipid degradation</keyword>
<keyword evidence="3" id="KW-0812">Transmembrane</keyword>
<dbReference type="GO" id="GO:0008233">
    <property type="term" value="F:peptidase activity"/>
    <property type="evidence" value="ECO:0007669"/>
    <property type="project" value="UniProtKB-KW"/>
</dbReference>
<sequence length="567" mass="62600">MTKTSGHDIFRSLDPQIRATILNATERLKIRAGDHLFEAGDAGDAIYVVTTGSLGVYFPGPTGYPQLSAVIKPGETVGEMAVISGEPRSATVTAIRDCELIKLTRVEFDRLVQSKPVIMNELNRLLVHRLQQVATQSQGKLEPKTIALLPASQNSNLSLMLGKLTQVLTEDEVKYTVISAKNGMESLNRLSQLEAQCDLVLFLGQSGEVAWNAKCARQADRILIIANADERPHSDLSIEVLRQRAIHQLVDLILLQPKTISLPKKTTAWLDTIPVNRHFHIRDTKADWQHLAKILTGRGLGVVLSGGGARAYAHIGALRAIQDMGLTIDFLGGSSMGAIIAACHAHGWTIDEIERRVRHSFVSSNPLSDYTLPLMSLVRGHKVERLLFENFGEANIADLWTPFFCVSSNLTNGLVHIHKTDKLWKALRASIALPGILPPVPTKHGILVDGGVLDNMPVDVMRGAHRGPVIAVDVAREQMMDTEWFERENNRPWYRKALSPPIIAILMRSGTVNGEAISRKQAGRADLIVEPPLGGIEIRQWKCFDETIEIGYNETMKQLKNAKPQFT</sequence>
<dbReference type="EMBL" id="UOEC01000037">
    <property type="protein sequence ID" value="VAV88116.1"/>
    <property type="molecule type" value="Genomic_DNA"/>
</dbReference>
<dbReference type="PROSITE" id="PS50042">
    <property type="entry name" value="CNMP_BINDING_3"/>
    <property type="match status" value="1"/>
</dbReference>
<dbReference type="Pfam" id="PF00027">
    <property type="entry name" value="cNMP_binding"/>
    <property type="match status" value="1"/>
</dbReference>
<dbReference type="Pfam" id="PF01734">
    <property type="entry name" value="Patatin"/>
    <property type="match status" value="1"/>
</dbReference>
<evidence type="ECO:0000256" key="2">
    <source>
        <dbReference type="ARBA" id="ARBA00006636"/>
    </source>
</evidence>
<keyword evidence="4" id="KW-0378">Hydrolase</keyword>
<evidence type="ECO:0000259" key="10">
    <source>
        <dbReference type="PROSITE" id="PS51635"/>
    </source>
</evidence>
<comment type="subcellular location">
    <subcellularLocation>
        <location evidence="1">Membrane</location>
    </subcellularLocation>
</comment>
<dbReference type="Gene3D" id="3.40.1090.10">
    <property type="entry name" value="Cytosolic phospholipase A2 catalytic domain"/>
    <property type="match status" value="1"/>
</dbReference>
<reference evidence="11" key="1">
    <citation type="submission" date="2018-06" db="EMBL/GenBank/DDBJ databases">
        <authorList>
            <person name="Zhirakovskaya E."/>
        </authorList>
    </citation>
    <scope>NUCLEOTIDE SEQUENCE</scope>
</reference>
<evidence type="ECO:0000256" key="5">
    <source>
        <dbReference type="ARBA" id="ARBA00022963"/>
    </source>
</evidence>
<dbReference type="InterPro" id="IPR000595">
    <property type="entry name" value="cNMP-bd_dom"/>
</dbReference>
<dbReference type="GO" id="GO:0004622">
    <property type="term" value="F:phosphatidylcholine lysophospholipase activity"/>
    <property type="evidence" value="ECO:0007669"/>
    <property type="project" value="UniProtKB-ARBA"/>
</dbReference>
<feature type="domain" description="Cyclic nucleotide-binding" evidence="9">
    <location>
        <begin position="9"/>
        <end position="129"/>
    </location>
</feature>
<evidence type="ECO:0000313" key="11">
    <source>
        <dbReference type="EMBL" id="VAV88116.1"/>
    </source>
</evidence>
<dbReference type="SUPFAM" id="SSF51206">
    <property type="entry name" value="cAMP-binding domain-like"/>
    <property type="match status" value="1"/>
</dbReference>
<evidence type="ECO:0000256" key="7">
    <source>
        <dbReference type="ARBA" id="ARBA00023098"/>
    </source>
</evidence>
<feature type="domain" description="PNPLA" evidence="10">
    <location>
        <begin position="302"/>
        <end position="462"/>
    </location>
</feature>
<protein>
    <submittedName>
        <fullName evidence="11">Serine protease</fullName>
    </submittedName>
</protein>
<gene>
    <name evidence="11" type="ORF">MNBD_ALPHA08-1896</name>
</gene>
<dbReference type="InterPro" id="IPR056556">
    <property type="entry name" value="NTE1_P-loop_dom"/>
</dbReference>
<dbReference type="InterPro" id="IPR002641">
    <property type="entry name" value="PNPLA_dom"/>
</dbReference>
<keyword evidence="11" id="KW-0645">Protease</keyword>
<dbReference type="SMART" id="SM00100">
    <property type="entry name" value="cNMP"/>
    <property type="match status" value="1"/>
</dbReference>
<dbReference type="CDD" id="cd07205">
    <property type="entry name" value="Pat_PNPLA6_PNPLA7_NTE1_like"/>
    <property type="match status" value="1"/>
</dbReference>
<organism evidence="11">
    <name type="scientific">hydrothermal vent metagenome</name>
    <dbReference type="NCBI Taxonomy" id="652676"/>
    <lineage>
        <taxon>unclassified sequences</taxon>
        <taxon>metagenomes</taxon>
        <taxon>ecological metagenomes</taxon>
    </lineage>
</organism>
<accession>A0A3B0RGY2</accession>
<keyword evidence="6" id="KW-1133">Transmembrane helix</keyword>
<dbReference type="InterPro" id="IPR050301">
    <property type="entry name" value="NTE"/>
</dbReference>
<proteinExistence type="inferred from homology"/>
<evidence type="ECO:0000256" key="4">
    <source>
        <dbReference type="ARBA" id="ARBA00022801"/>
    </source>
</evidence>
<evidence type="ECO:0000256" key="3">
    <source>
        <dbReference type="ARBA" id="ARBA00022692"/>
    </source>
</evidence>